<sequence>MRDVNEIPYFDVFGRHLVGLHRNWIGCCNANLGATLYLE</sequence>
<protein>
    <submittedName>
        <fullName evidence="1">Uncharacterized protein</fullName>
    </submittedName>
</protein>
<evidence type="ECO:0000313" key="2">
    <source>
        <dbReference type="Proteomes" id="UP000550501"/>
    </source>
</evidence>
<evidence type="ECO:0000313" key="1">
    <source>
        <dbReference type="EMBL" id="MBB2992365.1"/>
    </source>
</evidence>
<name>A0A839QCY9_MYCIR</name>
<reference evidence="1 2" key="1">
    <citation type="submission" date="2020-08" db="EMBL/GenBank/DDBJ databases">
        <title>The Agave Microbiome: Exploring the role of microbial communities in plant adaptations to desert environments.</title>
        <authorList>
            <person name="Partida-Martinez L.P."/>
        </authorList>
    </citation>
    <scope>NUCLEOTIDE SEQUENCE [LARGE SCALE GENOMIC DNA]</scope>
    <source>
        <strain evidence="1 2">AT2.18</strain>
    </source>
</reference>
<gene>
    <name evidence="1" type="ORF">FHR72_003864</name>
</gene>
<dbReference type="AlphaFoldDB" id="A0A839QCY9"/>
<dbReference type="EMBL" id="JACHVU010000009">
    <property type="protein sequence ID" value="MBB2992365.1"/>
    <property type="molecule type" value="Genomic_DNA"/>
</dbReference>
<comment type="caution">
    <text evidence="1">The sequence shown here is derived from an EMBL/GenBank/DDBJ whole genome shotgun (WGS) entry which is preliminary data.</text>
</comment>
<accession>A0A839QCY9</accession>
<proteinExistence type="predicted"/>
<dbReference type="Proteomes" id="UP000550501">
    <property type="component" value="Unassembled WGS sequence"/>
</dbReference>
<keyword evidence="2" id="KW-1185">Reference proteome</keyword>
<organism evidence="1 2">
    <name type="scientific">Mycolicibacterium iranicum</name>
    <name type="common">Mycobacterium iranicum</name>
    <dbReference type="NCBI Taxonomy" id="912594"/>
    <lineage>
        <taxon>Bacteria</taxon>
        <taxon>Bacillati</taxon>
        <taxon>Actinomycetota</taxon>
        <taxon>Actinomycetes</taxon>
        <taxon>Mycobacteriales</taxon>
        <taxon>Mycobacteriaceae</taxon>
        <taxon>Mycolicibacterium</taxon>
    </lineage>
</organism>